<feature type="transmembrane region" description="Helical" evidence="6">
    <location>
        <begin position="510"/>
        <end position="530"/>
    </location>
</feature>
<gene>
    <name evidence="7" type="ORF">LUZ62_017658</name>
</gene>
<dbReference type="InterPro" id="IPR000109">
    <property type="entry name" value="POT_fam"/>
</dbReference>
<dbReference type="GO" id="GO:0016020">
    <property type="term" value="C:membrane"/>
    <property type="evidence" value="ECO:0007669"/>
    <property type="project" value="UniProtKB-SubCell"/>
</dbReference>
<comment type="caution">
    <text evidence="7">The sequence shown here is derived from an EMBL/GenBank/DDBJ whole genome shotgun (WGS) entry which is preliminary data.</text>
</comment>
<dbReference type="Gene3D" id="1.20.1250.20">
    <property type="entry name" value="MFS general substrate transporter like domains"/>
    <property type="match status" value="1"/>
</dbReference>
<feature type="transmembrane region" description="Helical" evidence="6">
    <location>
        <begin position="89"/>
        <end position="111"/>
    </location>
</feature>
<feature type="transmembrane region" description="Helical" evidence="6">
    <location>
        <begin position="387"/>
        <end position="407"/>
    </location>
</feature>
<feature type="transmembrane region" description="Helical" evidence="6">
    <location>
        <begin position="550"/>
        <end position="571"/>
    </location>
</feature>
<evidence type="ECO:0000256" key="3">
    <source>
        <dbReference type="ARBA" id="ARBA00022692"/>
    </source>
</evidence>
<dbReference type="GO" id="GO:0022857">
    <property type="term" value="F:transmembrane transporter activity"/>
    <property type="evidence" value="ECO:0007669"/>
    <property type="project" value="InterPro"/>
</dbReference>
<evidence type="ECO:0000256" key="1">
    <source>
        <dbReference type="ARBA" id="ARBA00004141"/>
    </source>
</evidence>
<feature type="transmembrane region" description="Helical" evidence="6">
    <location>
        <begin position="164"/>
        <end position="182"/>
    </location>
</feature>
<comment type="subcellular location">
    <subcellularLocation>
        <location evidence="1">Membrane</location>
        <topology evidence="1">Multi-pass membrane protein</topology>
    </subcellularLocation>
</comment>
<evidence type="ECO:0000256" key="5">
    <source>
        <dbReference type="ARBA" id="ARBA00023136"/>
    </source>
</evidence>
<dbReference type="Pfam" id="PF00854">
    <property type="entry name" value="PTR2"/>
    <property type="match status" value="1"/>
</dbReference>
<reference evidence="7" key="1">
    <citation type="submission" date="2022-08" db="EMBL/GenBank/DDBJ databases">
        <authorList>
            <person name="Marques A."/>
        </authorList>
    </citation>
    <scope>NUCLEOTIDE SEQUENCE</scope>
    <source>
        <strain evidence="7">RhyPub2mFocal</strain>
        <tissue evidence="7">Leaves</tissue>
    </source>
</reference>
<comment type="similarity">
    <text evidence="2">Belongs to the major facilitator superfamily. Proton-dependent oligopeptide transporter (POT/PTR) (TC 2.A.17) family.</text>
</comment>
<feature type="transmembrane region" description="Helical" evidence="6">
    <location>
        <begin position="231"/>
        <end position="251"/>
    </location>
</feature>
<evidence type="ECO:0000313" key="7">
    <source>
        <dbReference type="EMBL" id="KAJ4805092.1"/>
    </source>
</evidence>
<feature type="transmembrane region" description="Helical" evidence="6">
    <location>
        <begin position="352"/>
        <end position="375"/>
    </location>
</feature>
<organism evidence="7 8">
    <name type="scientific">Rhynchospora pubera</name>
    <dbReference type="NCBI Taxonomy" id="906938"/>
    <lineage>
        <taxon>Eukaryota</taxon>
        <taxon>Viridiplantae</taxon>
        <taxon>Streptophyta</taxon>
        <taxon>Embryophyta</taxon>
        <taxon>Tracheophyta</taxon>
        <taxon>Spermatophyta</taxon>
        <taxon>Magnoliopsida</taxon>
        <taxon>Liliopsida</taxon>
        <taxon>Poales</taxon>
        <taxon>Cyperaceae</taxon>
        <taxon>Cyperoideae</taxon>
        <taxon>Rhynchosporeae</taxon>
        <taxon>Rhynchospora</taxon>
    </lineage>
</organism>
<dbReference type="Proteomes" id="UP001140206">
    <property type="component" value="Chromosome 1"/>
</dbReference>
<keyword evidence="4 6" id="KW-1133">Transmembrane helix</keyword>
<evidence type="ECO:0000313" key="8">
    <source>
        <dbReference type="Proteomes" id="UP001140206"/>
    </source>
</evidence>
<name>A0AAV8GP59_9POAL</name>
<evidence type="ECO:0000256" key="2">
    <source>
        <dbReference type="ARBA" id="ARBA00005982"/>
    </source>
</evidence>
<evidence type="ECO:0000256" key="6">
    <source>
        <dbReference type="SAM" id="Phobius"/>
    </source>
</evidence>
<dbReference type="SUPFAM" id="SSF103473">
    <property type="entry name" value="MFS general substrate transporter"/>
    <property type="match status" value="1"/>
</dbReference>
<evidence type="ECO:0000256" key="4">
    <source>
        <dbReference type="ARBA" id="ARBA00022989"/>
    </source>
</evidence>
<feature type="transmembrane region" description="Helical" evidence="6">
    <location>
        <begin position="118"/>
        <end position="144"/>
    </location>
</feature>
<feature type="transmembrane region" description="Helical" evidence="6">
    <location>
        <begin position="203"/>
        <end position="225"/>
    </location>
</feature>
<dbReference type="PANTHER" id="PTHR11654">
    <property type="entry name" value="OLIGOPEPTIDE TRANSPORTER-RELATED"/>
    <property type="match status" value="1"/>
</dbReference>
<dbReference type="EMBL" id="JAMFTS010000001">
    <property type="protein sequence ID" value="KAJ4805092.1"/>
    <property type="molecule type" value="Genomic_DNA"/>
</dbReference>
<keyword evidence="8" id="KW-1185">Reference proteome</keyword>
<sequence>MLSCIQKVCDFKFLFHRKLNNGKTAKELASENSKFDEEKSKMSPHKKGGWITFPFISGSILGVGLAMGGATSNLLVYLVEKYNVRSIDAAQIVNIISGSLSLAPVVGAIVADAFFGCYSVLIFSSAIQLLSLVIFTLTAVVQSLRPTPCAVPGTDSCQTASKGQLTMLYGGVALLCIATAGTRFNQATMGASQFDRVEDQAVFFNWFFIFMYAAAIGSSTAIVYIQDSVSWALGFALGMGASAISLAFLLLGSKYYHKPAPQGSPFIGLARVVAATLRKLKIKMEPQATASYFRGHDHMGSLTPSPSFSIFNRAALITEGDTDPDGSIAKPWKLCTVQEVEDFKAIIRILPLWSSSIFVSISIGCQLNLSVLQALTMDRSIGPHFSIPAGSMVVPSLTAFVVFLTFLDRVLFPIWHWLTHHSPSPLQRIGLGHFINVVSMMTSALVERRRATVIHSHEAEVHPGWIVPMSAVWLMLPLALAGGAEALHFPGQVGLYYQEFPKALKNTSTGMMAVLIALGFYLSTAFLGVIRHATTWLPDDLNHSRLEKVYWLIAVLVTINFGYYLVCAKFYKYQNTNSTEKDSVGEVSAI</sequence>
<keyword evidence="5 6" id="KW-0472">Membrane</keyword>
<feature type="transmembrane region" description="Helical" evidence="6">
    <location>
        <begin position="49"/>
        <end position="69"/>
    </location>
</feature>
<proteinExistence type="inferred from homology"/>
<dbReference type="InterPro" id="IPR036259">
    <property type="entry name" value="MFS_trans_sf"/>
</dbReference>
<accession>A0AAV8GP59</accession>
<dbReference type="AlphaFoldDB" id="A0AAV8GP59"/>
<protein>
    <submittedName>
        <fullName evidence="7">Protein NRT1/ PTR FAMILY 2.3</fullName>
    </submittedName>
</protein>
<keyword evidence="3 6" id="KW-0812">Transmembrane</keyword>